<dbReference type="EMBL" id="LXQA010070577">
    <property type="protein sequence ID" value="MCI08864.1"/>
    <property type="molecule type" value="Genomic_DNA"/>
</dbReference>
<accession>A0A392PAP0</accession>
<dbReference type="Proteomes" id="UP000265520">
    <property type="component" value="Unassembled WGS sequence"/>
</dbReference>
<sequence length="28" mass="3216">MEGNAKLGINSEMKAKFAHLQCTRCDYR</sequence>
<name>A0A392PAP0_9FABA</name>
<protein>
    <submittedName>
        <fullName evidence="1">Uncharacterized protein</fullName>
    </submittedName>
</protein>
<dbReference type="AlphaFoldDB" id="A0A392PAP0"/>
<proteinExistence type="predicted"/>
<reference evidence="1 2" key="1">
    <citation type="journal article" date="2018" name="Front. Plant Sci.">
        <title>Red Clover (Trifolium pratense) and Zigzag Clover (T. medium) - A Picture of Genomic Similarities and Differences.</title>
        <authorList>
            <person name="Dluhosova J."/>
            <person name="Istvanek J."/>
            <person name="Nedelnik J."/>
            <person name="Repkova J."/>
        </authorList>
    </citation>
    <scope>NUCLEOTIDE SEQUENCE [LARGE SCALE GENOMIC DNA]</scope>
    <source>
        <strain evidence="2">cv. 10/8</strain>
        <tissue evidence="1">Leaf</tissue>
    </source>
</reference>
<comment type="caution">
    <text evidence="1">The sequence shown here is derived from an EMBL/GenBank/DDBJ whole genome shotgun (WGS) entry which is preliminary data.</text>
</comment>
<evidence type="ECO:0000313" key="2">
    <source>
        <dbReference type="Proteomes" id="UP000265520"/>
    </source>
</evidence>
<keyword evidence="2" id="KW-1185">Reference proteome</keyword>
<organism evidence="1 2">
    <name type="scientific">Trifolium medium</name>
    <dbReference type="NCBI Taxonomy" id="97028"/>
    <lineage>
        <taxon>Eukaryota</taxon>
        <taxon>Viridiplantae</taxon>
        <taxon>Streptophyta</taxon>
        <taxon>Embryophyta</taxon>
        <taxon>Tracheophyta</taxon>
        <taxon>Spermatophyta</taxon>
        <taxon>Magnoliopsida</taxon>
        <taxon>eudicotyledons</taxon>
        <taxon>Gunneridae</taxon>
        <taxon>Pentapetalae</taxon>
        <taxon>rosids</taxon>
        <taxon>fabids</taxon>
        <taxon>Fabales</taxon>
        <taxon>Fabaceae</taxon>
        <taxon>Papilionoideae</taxon>
        <taxon>50 kb inversion clade</taxon>
        <taxon>NPAAA clade</taxon>
        <taxon>Hologalegina</taxon>
        <taxon>IRL clade</taxon>
        <taxon>Trifolieae</taxon>
        <taxon>Trifolium</taxon>
    </lineage>
</organism>
<feature type="non-terminal residue" evidence="1">
    <location>
        <position position="28"/>
    </location>
</feature>
<evidence type="ECO:0000313" key="1">
    <source>
        <dbReference type="EMBL" id="MCI08864.1"/>
    </source>
</evidence>